<dbReference type="PROSITE" id="PS00595">
    <property type="entry name" value="AA_TRANSFER_CLASS_5"/>
    <property type="match status" value="1"/>
</dbReference>
<evidence type="ECO:0000256" key="5">
    <source>
        <dbReference type="ARBA" id="ARBA00022723"/>
    </source>
</evidence>
<dbReference type="Proteomes" id="UP000321201">
    <property type="component" value="Unassembled WGS sequence"/>
</dbReference>
<evidence type="ECO:0000256" key="8">
    <source>
        <dbReference type="ARBA" id="ARBA00023014"/>
    </source>
</evidence>
<evidence type="ECO:0000256" key="4">
    <source>
        <dbReference type="ARBA" id="ARBA00022679"/>
    </source>
</evidence>
<evidence type="ECO:0000313" key="12">
    <source>
        <dbReference type="EMBL" id="TXF12353.1"/>
    </source>
</evidence>
<dbReference type="RefSeq" id="WP_147799221.1">
    <property type="nucleotide sequence ID" value="NZ_VPFL01000006.1"/>
</dbReference>
<evidence type="ECO:0000256" key="7">
    <source>
        <dbReference type="ARBA" id="ARBA00023004"/>
    </source>
</evidence>
<evidence type="ECO:0000256" key="2">
    <source>
        <dbReference type="ARBA" id="ARBA00006490"/>
    </source>
</evidence>
<dbReference type="OrthoDB" id="5296003at2"/>
<evidence type="ECO:0000313" key="13">
    <source>
        <dbReference type="Proteomes" id="UP000321201"/>
    </source>
</evidence>
<gene>
    <name evidence="12" type="ORF">FR698_05690</name>
</gene>
<dbReference type="PANTHER" id="PTHR11601">
    <property type="entry name" value="CYSTEINE DESULFURYLASE FAMILY MEMBER"/>
    <property type="match status" value="1"/>
</dbReference>
<name>A0A5C7ELR8_9PROT</name>
<evidence type="ECO:0000256" key="6">
    <source>
        <dbReference type="ARBA" id="ARBA00022898"/>
    </source>
</evidence>
<dbReference type="InterPro" id="IPR016454">
    <property type="entry name" value="Cysteine_dSase"/>
</dbReference>
<dbReference type="EMBL" id="VPFL01000006">
    <property type="protein sequence ID" value="TXF12353.1"/>
    <property type="molecule type" value="Genomic_DNA"/>
</dbReference>
<evidence type="ECO:0000256" key="10">
    <source>
        <dbReference type="RuleBase" id="RU004504"/>
    </source>
</evidence>
<feature type="domain" description="Aminotransferase class V" evidence="11">
    <location>
        <begin position="4"/>
        <end position="362"/>
    </location>
</feature>
<dbReference type="Gene3D" id="3.40.640.10">
    <property type="entry name" value="Type I PLP-dependent aspartate aminotransferase-like (Major domain)"/>
    <property type="match status" value="1"/>
</dbReference>
<accession>A0A5C7ELR8</accession>
<proteinExistence type="inferred from homology"/>
<keyword evidence="4" id="KW-0808">Transferase</keyword>
<comment type="caution">
    <text evidence="12">The sequence shown here is derived from an EMBL/GenBank/DDBJ whole genome shotgun (WGS) entry which is preliminary data.</text>
</comment>
<dbReference type="Gene3D" id="3.90.1150.10">
    <property type="entry name" value="Aspartate Aminotransferase, domain 1"/>
    <property type="match status" value="1"/>
</dbReference>
<dbReference type="SUPFAM" id="SSF53383">
    <property type="entry name" value="PLP-dependent transferases"/>
    <property type="match status" value="1"/>
</dbReference>
<comment type="cofactor">
    <cofactor evidence="1 10">
        <name>pyridoxal 5'-phosphate</name>
        <dbReference type="ChEBI" id="CHEBI:597326"/>
    </cofactor>
</comment>
<evidence type="ECO:0000256" key="3">
    <source>
        <dbReference type="ARBA" id="ARBA00012239"/>
    </source>
</evidence>
<dbReference type="GO" id="GO:0046872">
    <property type="term" value="F:metal ion binding"/>
    <property type="evidence" value="ECO:0007669"/>
    <property type="project" value="UniProtKB-KW"/>
</dbReference>
<dbReference type="InterPro" id="IPR015422">
    <property type="entry name" value="PyrdxlP-dep_Trfase_small"/>
</dbReference>
<dbReference type="InterPro" id="IPR015424">
    <property type="entry name" value="PyrdxlP-dep_Trfase"/>
</dbReference>
<protein>
    <recommendedName>
        <fullName evidence="3">cysteine desulfurase</fullName>
        <ecNumber evidence="3">2.8.1.7</ecNumber>
    </recommendedName>
</protein>
<keyword evidence="6" id="KW-0663">Pyridoxal phosphate</keyword>
<dbReference type="InterPro" id="IPR015421">
    <property type="entry name" value="PyrdxlP-dep_Trfase_major"/>
</dbReference>
<dbReference type="PIRSF" id="PIRSF005572">
    <property type="entry name" value="NifS"/>
    <property type="match status" value="1"/>
</dbReference>
<keyword evidence="8" id="KW-0411">Iron-sulfur</keyword>
<dbReference type="Gene3D" id="1.10.260.50">
    <property type="match status" value="1"/>
</dbReference>
<sequence length="381" mass="40293">MEPVYFDHNATTPLDERVREAMLPYLGQEFGNASSRHALGTRARKAVDRAREQVAEAVGAQPSQVVFVSGGSEANNLFIKGAAAFLKASQIVVSAIEHPCVAKPAQELARQGWSLHRIAVDESGRVDFGDYETALARPTGIVSVMLANNETGVVQDVARIAARGRAAGAWVHTDAVQALGKMQVDFRELNVHALTVSAHKVYGPKGAAALVLDKRVSVKSLISGGGHEGGLRAGTENVPAIVGMGVACELARARWREDAQRLAELRDRLERGLAALGAAIFGRGAPRLPNTSYFAFEGIEGETLVIELDRRGFCVASGSACSSLKTGPSDVLLAMGVAPELARGAVRVSLGRANTPAQVDAFLEALKAVVARLKRMTAMAV</sequence>
<reference evidence="12 13" key="1">
    <citation type="submission" date="2019-08" db="EMBL/GenBank/DDBJ databases">
        <title>Pelomicrobium methylotrophicum gen. nov., sp. nov. a moderately thermophilic, facultatively anaerobic, lithoautotrophic and methylotrophic bacterium isolated from a terrestrial mud volcano.</title>
        <authorList>
            <person name="Slobodkina G.B."/>
            <person name="Merkel A.Y."/>
            <person name="Slobodkin A.I."/>
        </authorList>
    </citation>
    <scope>NUCLEOTIDE SEQUENCE [LARGE SCALE GENOMIC DNA]</scope>
    <source>
        <strain evidence="12 13">SM250</strain>
    </source>
</reference>
<dbReference type="InParanoid" id="A0A5C7ELR8"/>
<organism evidence="12 13">
    <name type="scientific">Pelomicrobium methylotrophicum</name>
    <dbReference type="NCBI Taxonomy" id="2602750"/>
    <lineage>
        <taxon>Bacteria</taxon>
        <taxon>Pseudomonadati</taxon>
        <taxon>Pseudomonadota</taxon>
        <taxon>Hydrogenophilia</taxon>
        <taxon>Hydrogenophilia incertae sedis</taxon>
        <taxon>Pelomicrobium</taxon>
    </lineage>
</organism>
<keyword evidence="13" id="KW-1185">Reference proteome</keyword>
<dbReference type="EC" id="2.8.1.7" evidence="3"/>
<dbReference type="Pfam" id="PF00266">
    <property type="entry name" value="Aminotran_5"/>
    <property type="match status" value="1"/>
</dbReference>
<keyword evidence="5" id="KW-0479">Metal-binding</keyword>
<evidence type="ECO:0000259" key="11">
    <source>
        <dbReference type="Pfam" id="PF00266"/>
    </source>
</evidence>
<dbReference type="AlphaFoldDB" id="A0A5C7ELR8"/>
<dbReference type="GO" id="GO:0051536">
    <property type="term" value="F:iron-sulfur cluster binding"/>
    <property type="evidence" value="ECO:0007669"/>
    <property type="project" value="UniProtKB-KW"/>
</dbReference>
<dbReference type="GO" id="GO:0031071">
    <property type="term" value="F:cysteine desulfurase activity"/>
    <property type="evidence" value="ECO:0007669"/>
    <property type="project" value="UniProtKB-EC"/>
</dbReference>
<keyword evidence="7" id="KW-0408">Iron</keyword>
<dbReference type="InterPro" id="IPR000192">
    <property type="entry name" value="Aminotrans_V_dom"/>
</dbReference>
<dbReference type="InterPro" id="IPR020578">
    <property type="entry name" value="Aminotrans_V_PyrdxlP_BS"/>
</dbReference>
<evidence type="ECO:0000256" key="9">
    <source>
        <dbReference type="ARBA" id="ARBA00050776"/>
    </source>
</evidence>
<comment type="catalytic activity">
    <reaction evidence="9">
        <text>(sulfur carrier)-H + L-cysteine = (sulfur carrier)-SH + L-alanine</text>
        <dbReference type="Rhea" id="RHEA:43892"/>
        <dbReference type="Rhea" id="RHEA-COMP:14737"/>
        <dbReference type="Rhea" id="RHEA-COMP:14739"/>
        <dbReference type="ChEBI" id="CHEBI:29917"/>
        <dbReference type="ChEBI" id="CHEBI:35235"/>
        <dbReference type="ChEBI" id="CHEBI:57972"/>
        <dbReference type="ChEBI" id="CHEBI:64428"/>
        <dbReference type="EC" id="2.8.1.7"/>
    </reaction>
</comment>
<comment type="similarity">
    <text evidence="2">Belongs to the class-V pyridoxal-phosphate-dependent aminotransferase family. NifS/IscS subfamily.</text>
</comment>
<evidence type="ECO:0000256" key="1">
    <source>
        <dbReference type="ARBA" id="ARBA00001933"/>
    </source>
</evidence>
<dbReference type="PANTHER" id="PTHR11601:SF34">
    <property type="entry name" value="CYSTEINE DESULFURASE"/>
    <property type="match status" value="1"/>
</dbReference>
<dbReference type="FunCoup" id="A0A5C7ELR8">
    <property type="interactions" value="573"/>
</dbReference>